<dbReference type="AlphaFoldDB" id="A0A7K1V3P2"/>
<comment type="caution">
    <text evidence="2">The sequence shown here is derived from an EMBL/GenBank/DDBJ whole genome shotgun (WGS) entry which is preliminary data.</text>
</comment>
<dbReference type="NCBIfam" id="TIGR03930">
    <property type="entry name" value="WXG100_ESAT6"/>
    <property type="match status" value="1"/>
</dbReference>
<dbReference type="SUPFAM" id="SSF140453">
    <property type="entry name" value="EsxAB dimer-like"/>
    <property type="match status" value="1"/>
</dbReference>
<dbReference type="InterPro" id="IPR036689">
    <property type="entry name" value="ESAT-6-like_sf"/>
</dbReference>
<evidence type="ECO:0000313" key="3">
    <source>
        <dbReference type="Proteomes" id="UP000466794"/>
    </source>
</evidence>
<keyword evidence="3" id="KW-1185">Reference proteome</keyword>
<dbReference type="Proteomes" id="UP000466794">
    <property type="component" value="Unassembled WGS sequence"/>
</dbReference>
<reference evidence="2 3" key="1">
    <citation type="submission" date="2019-12" db="EMBL/GenBank/DDBJ databases">
        <title>Nocardia sp. nov. ET3-3 isolated from soil.</title>
        <authorList>
            <person name="Kanchanasin P."/>
            <person name="Tanasupawat S."/>
            <person name="Yuki M."/>
            <person name="Kudo T."/>
        </authorList>
    </citation>
    <scope>NUCLEOTIDE SEQUENCE [LARGE SCALE GENOMIC DNA]</scope>
    <source>
        <strain evidence="2 3">ET3-3</strain>
    </source>
</reference>
<dbReference type="Gene3D" id="1.10.287.1060">
    <property type="entry name" value="ESAT-6-like"/>
    <property type="match status" value="1"/>
</dbReference>
<gene>
    <name evidence="2" type="ORF">GPX89_28180</name>
</gene>
<dbReference type="InterPro" id="IPR010310">
    <property type="entry name" value="T7SS_ESAT-6-like"/>
</dbReference>
<protein>
    <recommendedName>
        <fullName evidence="1">ESAT-6-like protein</fullName>
    </recommendedName>
</protein>
<dbReference type="RefSeq" id="WP_157390751.1">
    <property type="nucleotide sequence ID" value="NZ_WRPP01000006.1"/>
</dbReference>
<name>A0A7K1V3P2_9NOCA</name>
<dbReference type="Pfam" id="PF06013">
    <property type="entry name" value="WXG100"/>
    <property type="match status" value="1"/>
</dbReference>
<proteinExistence type="inferred from homology"/>
<organism evidence="2 3">
    <name type="scientific">Nocardia terrae</name>
    <dbReference type="NCBI Taxonomy" id="2675851"/>
    <lineage>
        <taxon>Bacteria</taxon>
        <taxon>Bacillati</taxon>
        <taxon>Actinomycetota</taxon>
        <taxon>Actinomycetes</taxon>
        <taxon>Mycobacteriales</taxon>
        <taxon>Nocardiaceae</taxon>
        <taxon>Nocardia</taxon>
    </lineage>
</organism>
<evidence type="ECO:0000313" key="2">
    <source>
        <dbReference type="EMBL" id="MVU81112.1"/>
    </source>
</evidence>
<accession>A0A7K1V3P2</accession>
<evidence type="ECO:0000256" key="1">
    <source>
        <dbReference type="RuleBase" id="RU362001"/>
    </source>
</evidence>
<comment type="similarity">
    <text evidence="1">Belongs to the WXG100 family.</text>
</comment>
<dbReference type="EMBL" id="WRPP01000006">
    <property type="protein sequence ID" value="MVU81112.1"/>
    <property type="molecule type" value="Genomic_DNA"/>
</dbReference>
<sequence>MTSEFSVNLEQLDQVVSQLGKLADFLRNHLDELDQKAESLTGGSWESAAASAYTEAHNQWSTSAKEFADGVADTSEAARLAHSSYTTVISLNSISKS</sequence>